<name>A0A850T8S5_9BACT</name>
<sequence length="457" mass="52243">MKLCRNKSVCGKENPSIARFCSFCGTPLDDTDLWRNPGCNIKRTSNYHRFKTGVHEKTAILHNFYLENHSGLKLAQAIVANDTVWAWGNDIKTLYQIPISDKEGSDARIKIKECSYFGTETPEYSNSPAFDGVGIGFLHERKFNRVSAFDGNLMGEQLENTEFGHTTQCAPLVAEFKNDQNPFRPYRYWITCLKDYLLVVDVRFINEEDYHLIPLNLEIDDAPRSPVIIDDTVFVVTQKGWILGFNIHGEFKTEIRQLKEPEILKQIDGFNCLAPMVVNGYIVFETIAEKTQTTAESQYGDFREIGYMSYHPLTQASFYYPSGGYVKNSYLDSMGHLPGFSDGNFAYFPSRSRDEYHYNKFTPGQSPQPKRLSWNEPRIPTISSLNSVMMDTSLIVVDPNKKRIIKWNLDQNHSPEINPIPLKGRTTKKSITLVSQPVIHGDILILVFDDQIVRMSI</sequence>
<organism evidence="2 3">
    <name type="scientific">Desulfobacter latus</name>
    <dbReference type="NCBI Taxonomy" id="2292"/>
    <lineage>
        <taxon>Bacteria</taxon>
        <taxon>Pseudomonadati</taxon>
        <taxon>Thermodesulfobacteriota</taxon>
        <taxon>Desulfobacteria</taxon>
        <taxon>Desulfobacterales</taxon>
        <taxon>Desulfobacteraceae</taxon>
        <taxon>Desulfobacter</taxon>
    </lineage>
</organism>
<gene>
    <name evidence="2" type="ORF">HXW94_13105</name>
</gene>
<evidence type="ECO:0000259" key="1">
    <source>
        <dbReference type="Pfam" id="PF13240"/>
    </source>
</evidence>
<protein>
    <submittedName>
        <fullName evidence="2">Zinc-ribbon domain-containing protein</fullName>
    </submittedName>
</protein>
<dbReference type="AlphaFoldDB" id="A0A850T8S5"/>
<feature type="domain" description="Zinc-ribbon" evidence="1">
    <location>
        <begin position="10"/>
        <end position="28"/>
    </location>
</feature>
<dbReference type="Proteomes" id="UP000553343">
    <property type="component" value="Unassembled WGS sequence"/>
</dbReference>
<evidence type="ECO:0000313" key="2">
    <source>
        <dbReference type="EMBL" id="NWH05912.1"/>
    </source>
</evidence>
<comment type="caution">
    <text evidence="2">The sequence shown here is derived from an EMBL/GenBank/DDBJ whole genome shotgun (WGS) entry which is preliminary data.</text>
</comment>
<dbReference type="Pfam" id="PF13240">
    <property type="entry name" value="Zn_Ribbon_1"/>
    <property type="match status" value="1"/>
</dbReference>
<accession>A0A850T8S5</accession>
<proteinExistence type="predicted"/>
<evidence type="ECO:0000313" key="3">
    <source>
        <dbReference type="Proteomes" id="UP000553343"/>
    </source>
</evidence>
<dbReference type="EMBL" id="JACADJ010000050">
    <property type="protein sequence ID" value="NWH05912.1"/>
    <property type="molecule type" value="Genomic_DNA"/>
</dbReference>
<dbReference type="InterPro" id="IPR026870">
    <property type="entry name" value="Zinc_ribbon_dom"/>
</dbReference>
<reference evidence="2 3" key="1">
    <citation type="submission" date="2020-06" db="EMBL/GenBank/DDBJ databases">
        <title>High-quality draft genome of sulfate reducer Desulfobacter latus type strain AcrS2 isolated from marine sediment.</title>
        <authorList>
            <person name="Hoppe M."/>
            <person name="Larsen C.K."/>
            <person name="Marshall I.P.G."/>
            <person name="Schramm A."/>
            <person name="Marietou A.G."/>
        </authorList>
    </citation>
    <scope>NUCLEOTIDE SEQUENCE [LARGE SCALE GENOMIC DNA]</scope>
    <source>
        <strain evidence="2 3">AcRS2</strain>
    </source>
</reference>
<keyword evidence="3" id="KW-1185">Reference proteome</keyword>